<sequence>MHGSTRHTVVLQLRMLSVHCGCFMNRI</sequence>
<evidence type="ECO:0000313" key="1">
    <source>
        <dbReference type="EMBL" id="JAH44407.1"/>
    </source>
</evidence>
<proteinExistence type="predicted"/>
<reference evidence="1" key="2">
    <citation type="journal article" date="2015" name="Fish Shellfish Immunol.">
        <title>Early steps in the European eel (Anguilla anguilla)-Vibrio vulnificus interaction in the gills: Role of the RtxA13 toxin.</title>
        <authorList>
            <person name="Callol A."/>
            <person name="Pajuelo D."/>
            <person name="Ebbesson L."/>
            <person name="Teles M."/>
            <person name="MacKenzie S."/>
            <person name="Amaro C."/>
        </authorList>
    </citation>
    <scope>NUCLEOTIDE SEQUENCE</scope>
</reference>
<name>A0A0E9ST35_ANGAN</name>
<dbReference type="EMBL" id="GBXM01064170">
    <property type="protein sequence ID" value="JAH44407.1"/>
    <property type="molecule type" value="Transcribed_RNA"/>
</dbReference>
<protein>
    <submittedName>
        <fullName evidence="1">Uncharacterized protein</fullName>
    </submittedName>
</protein>
<organism evidence="1">
    <name type="scientific">Anguilla anguilla</name>
    <name type="common">European freshwater eel</name>
    <name type="synonym">Muraena anguilla</name>
    <dbReference type="NCBI Taxonomy" id="7936"/>
    <lineage>
        <taxon>Eukaryota</taxon>
        <taxon>Metazoa</taxon>
        <taxon>Chordata</taxon>
        <taxon>Craniata</taxon>
        <taxon>Vertebrata</taxon>
        <taxon>Euteleostomi</taxon>
        <taxon>Actinopterygii</taxon>
        <taxon>Neopterygii</taxon>
        <taxon>Teleostei</taxon>
        <taxon>Anguilliformes</taxon>
        <taxon>Anguillidae</taxon>
        <taxon>Anguilla</taxon>
    </lineage>
</organism>
<dbReference type="AlphaFoldDB" id="A0A0E9ST35"/>
<reference evidence="1" key="1">
    <citation type="submission" date="2014-11" db="EMBL/GenBank/DDBJ databases">
        <authorList>
            <person name="Amaro Gonzalez C."/>
        </authorList>
    </citation>
    <scope>NUCLEOTIDE SEQUENCE</scope>
</reference>
<accession>A0A0E9ST35</accession>